<sequence>MVKGKLNLHPVSAYPNLSKIQEATRTISFLQLWKDHQHEHLPLQIFRAPRDSTDSLHLQGGETFISMQKLPQFQHVCTLKQMTMMTRIRQLCMVSSAAQQRLRTSPCL</sequence>
<comment type="caution">
    <text evidence="1">The sequence shown here is derived from an EMBL/GenBank/DDBJ whole genome shotgun (WGS) entry which is preliminary data.</text>
</comment>
<evidence type="ECO:0000313" key="1">
    <source>
        <dbReference type="EMBL" id="CAI8027078.1"/>
    </source>
</evidence>
<protein>
    <submittedName>
        <fullName evidence="1">Uncharacterized protein</fullName>
    </submittedName>
</protein>
<keyword evidence="2" id="KW-1185">Reference proteome</keyword>
<dbReference type="Proteomes" id="UP001174909">
    <property type="component" value="Unassembled WGS sequence"/>
</dbReference>
<evidence type="ECO:0000313" key="2">
    <source>
        <dbReference type="Proteomes" id="UP001174909"/>
    </source>
</evidence>
<dbReference type="EMBL" id="CASHTH010002256">
    <property type="protein sequence ID" value="CAI8027078.1"/>
    <property type="molecule type" value="Genomic_DNA"/>
</dbReference>
<reference evidence="1" key="1">
    <citation type="submission" date="2023-03" db="EMBL/GenBank/DDBJ databases">
        <authorList>
            <person name="Steffen K."/>
            <person name="Cardenas P."/>
        </authorList>
    </citation>
    <scope>NUCLEOTIDE SEQUENCE</scope>
</reference>
<organism evidence="1 2">
    <name type="scientific">Geodia barretti</name>
    <name type="common">Barrett's horny sponge</name>
    <dbReference type="NCBI Taxonomy" id="519541"/>
    <lineage>
        <taxon>Eukaryota</taxon>
        <taxon>Metazoa</taxon>
        <taxon>Porifera</taxon>
        <taxon>Demospongiae</taxon>
        <taxon>Heteroscleromorpha</taxon>
        <taxon>Tetractinellida</taxon>
        <taxon>Astrophorina</taxon>
        <taxon>Geodiidae</taxon>
        <taxon>Geodia</taxon>
    </lineage>
</organism>
<proteinExistence type="predicted"/>
<gene>
    <name evidence="1" type="ORF">GBAR_LOCUS15497</name>
</gene>
<accession>A0AA35SDA7</accession>
<dbReference type="AlphaFoldDB" id="A0AA35SDA7"/>
<name>A0AA35SDA7_GEOBA</name>